<protein>
    <recommendedName>
        <fullName evidence="5">GDP-mannose pyrophosphatase</fullName>
    </recommendedName>
    <alternativeName>
        <fullName evidence="7">GDP-mannose hydrolase</fullName>
    </alternativeName>
    <alternativeName>
        <fullName evidence="8">GDPMK</fullName>
    </alternativeName>
</protein>
<keyword evidence="11" id="KW-1185">Reference proteome</keyword>
<accession>A0ABS1WI84</accession>
<evidence type="ECO:0000256" key="4">
    <source>
        <dbReference type="ARBA" id="ARBA00011738"/>
    </source>
</evidence>
<dbReference type="PROSITE" id="PS51462">
    <property type="entry name" value="NUDIX"/>
    <property type="match status" value="1"/>
</dbReference>
<evidence type="ECO:0000256" key="6">
    <source>
        <dbReference type="ARBA" id="ARBA00022801"/>
    </source>
</evidence>
<evidence type="ECO:0000313" key="10">
    <source>
        <dbReference type="EMBL" id="MBL7558828.1"/>
    </source>
</evidence>
<dbReference type="PANTHER" id="PTHR11839:SF18">
    <property type="entry name" value="NUDIX HYDROLASE DOMAIN-CONTAINING PROTEIN"/>
    <property type="match status" value="1"/>
</dbReference>
<evidence type="ECO:0000259" key="9">
    <source>
        <dbReference type="PROSITE" id="PS51462"/>
    </source>
</evidence>
<evidence type="ECO:0000313" key="11">
    <source>
        <dbReference type="Proteomes" id="UP000605013"/>
    </source>
</evidence>
<comment type="cofactor">
    <cofactor evidence="2">
        <name>Mg(2+)</name>
        <dbReference type="ChEBI" id="CHEBI:18420"/>
    </cofactor>
</comment>
<name>A0ABS1WI84_9FLAO</name>
<sequence length="196" mass="22261">MNNNRIKNLKINLLSDHWYTLNKLTYDYLQSNGQWTEVVRECYDKGDGAVILLFNKTKKTVVLTKQFRIPTFVNGNEDGFLIEACAGLLDNDLPEDCIKKEVKEETGYKIEHVEKVMEAYSAPGAVTEILHYFIAEYTGDMKINEGGGAVNETEDIEVLEMSFESAVNMINTGEIKDIKTICLLQYAQINNIFINS</sequence>
<proteinExistence type="inferred from homology"/>
<evidence type="ECO:0000256" key="5">
    <source>
        <dbReference type="ARBA" id="ARBA00016377"/>
    </source>
</evidence>
<evidence type="ECO:0000256" key="3">
    <source>
        <dbReference type="ARBA" id="ARBA00007275"/>
    </source>
</evidence>
<dbReference type="CDD" id="cd24157">
    <property type="entry name" value="NUDIX_GDPMK"/>
    <property type="match status" value="1"/>
</dbReference>
<dbReference type="SUPFAM" id="SSF55811">
    <property type="entry name" value="Nudix"/>
    <property type="match status" value="1"/>
</dbReference>
<organism evidence="10 11">
    <name type="scientific">Olleya sediminilitoris</name>
    <dbReference type="NCBI Taxonomy" id="2795739"/>
    <lineage>
        <taxon>Bacteria</taxon>
        <taxon>Pseudomonadati</taxon>
        <taxon>Bacteroidota</taxon>
        <taxon>Flavobacteriia</taxon>
        <taxon>Flavobacteriales</taxon>
        <taxon>Flavobacteriaceae</taxon>
    </lineage>
</organism>
<reference evidence="10 11" key="1">
    <citation type="submission" date="2020-12" db="EMBL/GenBank/DDBJ databases">
        <title>Olleya sediminilitoris sp. nov., isolated from a tidal flat.</title>
        <authorList>
            <person name="Park S."/>
            <person name="Yoon J.-H."/>
        </authorList>
    </citation>
    <scope>NUCLEOTIDE SEQUENCE [LARGE SCALE GENOMIC DNA]</scope>
    <source>
        <strain evidence="10 11">YSTF-M6</strain>
    </source>
</reference>
<gene>
    <name evidence="10" type="ORF">JAO71_03345</name>
</gene>
<dbReference type="Gene3D" id="3.90.79.10">
    <property type="entry name" value="Nucleoside Triphosphate Pyrophosphohydrolase"/>
    <property type="match status" value="1"/>
</dbReference>
<dbReference type="PANTHER" id="PTHR11839">
    <property type="entry name" value="UDP/ADP-SUGAR PYROPHOSPHATASE"/>
    <property type="match status" value="1"/>
</dbReference>
<comment type="catalytic activity">
    <reaction evidence="1">
        <text>GDP-alpha-D-mannose + H2O = alpha-D-mannose 1-phosphate + GMP + 2 H(+)</text>
        <dbReference type="Rhea" id="RHEA:27978"/>
        <dbReference type="ChEBI" id="CHEBI:15377"/>
        <dbReference type="ChEBI" id="CHEBI:15378"/>
        <dbReference type="ChEBI" id="CHEBI:57527"/>
        <dbReference type="ChEBI" id="CHEBI:58115"/>
        <dbReference type="ChEBI" id="CHEBI:58409"/>
    </reaction>
</comment>
<feature type="domain" description="Nudix hydrolase" evidence="9">
    <location>
        <begin position="44"/>
        <end position="183"/>
    </location>
</feature>
<comment type="similarity">
    <text evidence="3">Belongs to the Nudix hydrolase family. NudK subfamily.</text>
</comment>
<comment type="subunit">
    <text evidence="4">Homodimer.</text>
</comment>
<evidence type="ECO:0000256" key="8">
    <source>
        <dbReference type="ARBA" id="ARBA00032272"/>
    </source>
</evidence>
<evidence type="ECO:0000256" key="1">
    <source>
        <dbReference type="ARBA" id="ARBA00000847"/>
    </source>
</evidence>
<dbReference type="NCBIfam" id="TIGR00052">
    <property type="entry name" value="nudix-type nucleoside diphosphatase, YffH/AdpP family"/>
    <property type="match status" value="1"/>
</dbReference>
<dbReference type="RefSeq" id="WP_202998849.1">
    <property type="nucleotide sequence ID" value="NZ_JAEMEF010000002.1"/>
</dbReference>
<keyword evidence="6" id="KW-0378">Hydrolase</keyword>
<dbReference type="InterPro" id="IPR004385">
    <property type="entry name" value="NDP_pyrophosphatase"/>
</dbReference>
<evidence type="ECO:0000256" key="7">
    <source>
        <dbReference type="ARBA" id="ARBA00032162"/>
    </source>
</evidence>
<comment type="caution">
    <text evidence="10">The sequence shown here is derived from an EMBL/GenBank/DDBJ whole genome shotgun (WGS) entry which is preliminary data.</text>
</comment>
<dbReference type="EMBL" id="JAEMEF010000002">
    <property type="protein sequence ID" value="MBL7558828.1"/>
    <property type="molecule type" value="Genomic_DNA"/>
</dbReference>
<evidence type="ECO:0000256" key="2">
    <source>
        <dbReference type="ARBA" id="ARBA00001946"/>
    </source>
</evidence>
<dbReference type="InterPro" id="IPR015797">
    <property type="entry name" value="NUDIX_hydrolase-like_dom_sf"/>
</dbReference>
<dbReference type="Pfam" id="PF00293">
    <property type="entry name" value="NUDIX"/>
    <property type="match status" value="1"/>
</dbReference>
<dbReference type="InterPro" id="IPR000086">
    <property type="entry name" value="NUDIX_hydrolase_dom"/>
</dbReference>
<dbReference type="Proteomes" id="UP000605013">
    <property type="component" value="Unassembled WGS sequence"/>
</dbReference>